<feature type="domain" description="Tyr recombinase" evidence="5">
    <location>
        <begin position="140"/>
        <end position="319"/>
    </location>
</feature>
<sequence>MERKRRVNLAAAGRAQVTTTYPPEALEFETARDSFLRYCRIRNLTDETLNFYSDTTKELMRQLTMQEVERPIDVTKMNIMTAIDTKRNEKIKRGRGSTPADATINKLIRGWRAFFNWLHTEGFTDINPVVGIGTIKAEKRIIETFNNAQIKALFDSPNRSTFTGYRDYCLMSMLLDTGIRISEAEGLDVTDIDWKDRTFKVYGKGRKERLVPFSRSLEKILFNYMEMRGILETDSLFVNIDNNTFRVRGMQQAIQLYGQAARIKGVRVSPHTFRHTFAKMYVMNGGDSFSLQKILGHTSLEIVRMYVNLFGTDVSRQHAKFSPLERL</sequence>
<keyword evidence="2 4" id="KW-0238">DNA-binding</keyword>
<evidence type="ECO:0000256" key="4">
    <source>
        <dbReference type="PROSITE-ProRule" id="PRU01248"/>
    </source>
</evidence>
<proteinExistence type="inferred from homology"/>
<dbReference type="SUPFAM" id="SSF56349">
    <property type="entry name" value="DNA breaking-rejoining enzymes"/>
    <property type="match status" value="1"/>
</dbReference>
<dbReference type="InterPro" id="IPR010998">
    <property type="entry name" value="Integrase_recombinase_N"/>
</dbReference>
<protein>
    <submittedName>
        <fullName evidence="7">Tyrosine-type recombinase/integrase</fullName>
    </submittedName>
</protein>
<gene>
    <name evidence="7" type="ORF">QDS18_16405</name>
</gene>
<name>A0AAP3ZZ93_PAEPO</name>
<reference evidence="7" key="1">
    <citation type="submission" date="2023-04" db="EMBL/GenBank/DDBJ databases">
        <title>Uncovering the Secrets of Slow-Growing Bacteria in Tropical Savanna Soil through Cultivation and Genomic Analysis.</title>
        <authorList>
            <person name="Goncalves O.S."/>
            <person name="Santana M.F."/>
        </authorList>
    </citation>
    <scope>NUCLEOTIDE SEQUENCE</scope>
    <source>
        <strain evidence="7">ANTI</strain>
    </source>
</reference>
<keyword evidence="3" id="KW-0233">DNA recombination</keyword>
<dbReference type="RefSeq" id="WP_279834797.1">
    <property type="nucleotide sequence ID" value="NZ_JARVWT010000006.1"/>
</dbReference>
<dbReference type="GO" id="GO:0003677">
    <property type="term" value="F:DNA binding"/>
    <property type="evidence" value="ECO:0007669"/>
    <property type="project" value="UniProtKB-UniRule"/>
</dbReference>
<dbReference type="InterPro" id="IPR044068">
    <property type="entry name" value="CB"/>
</dbReference>
<dbReference type="Pfam" id="PF00589">
    <property type="entry name" value="Phage_integrase"/>
    <property type="match status" value="1"/>
</dbReference>
<dbReference type="InterPro" id="IPR013762">
    <property type="entry name" value="Integrase-like_cat_sf"/>
</dbReference>
<comment type="similarity">
    <text evidence="1">Belongs to the 'phage' integrase family.</text>
</comment>
<dbReference type="EMBL" id="JARVWT010000006">
    <property type="protein sequence ID" value="MDH2332442.1"/>
    <property type="molecule type" value="Genomic_DNA"/>
</dbReference>
<organism evidence="7 8">
    <name type="scientific">Paenibacillus polymyxa</name>
    <name type="common">Bacillus polymyxa</name>
    <dbReference type="NCBI Taxonomy" id="1406"/>
    <lineage>
        <taxon>Bacteria</taxon>
        <taxon>Bacillati</taxon>
        <taxon>Bacillota</taxon>
        <taxon>Bacilli</taxon>
        <taxon>Bacillales</taxon>
        <taxon>Paenibacillaceae</taxon>
        <taxon>Paenibacillus</taxon>
    </lineage>
</organism>
<feature type="domain" description="Core-binding (CB)" evidence="6">
    <location>
        <begin position="26"/>
        <end position="119"/>
    </location>
</feature>
<dbReference type="PROSITE" id="PS51898">
    <property type="entry name" value="TYR_RECOMBINASE"/>
    <property type="match status" value="1"/>
</dbReference>
<dbReference type="GO" id="GO:0015074">
    <property type="term" value="P:DNA integration"/>
    <property type="evidence" value="ECO:0007669"/>
    <property type="project" value="InterPro"/>
</dbReference>
<dbReference type="InterPro" id="IPR050090">
    <property type="entry name" value="Tyrosine_recombinase_XerCD"/>
</dbReference>
<dbReference type="GO" id="GO:0006310">
    <property type="term" value="P:DNA recombination"/>
    <property type="evidence" value="ECO:0007669"/>
    <property type="project" value="UniProtKB-KW"/>
</dbReference>
<dbReference type="AlphaFoldDB" id="A0AAP3ZZ93"/>
<dbReference type="Gene3D" id="1.10.150.130">
    <property type="match status" value="1"/>
</dbReference>
<evidence type="ECO:0000256" key="1">
    <source>
        <dbReference type="ARBA" id="ARBA00008857"/>
    </source>
</evidence>
<evidence type="ECO:0000313" key="8">
    <source>
        <dbReference type="Proteomes" id="UP001229409"/>
    </source>
</evidence>
<accession>A0AAP3ZZ93</accession>
<evidence type="ECO:0000259" key="6">
    <source>
        <dbReference type="PROSITE" id="PS51900"/>
    </source>
</evidence>
<evidence type="ECO:0000256" key="3">
    <source>
        <dbReference type="ARBA" id="ARBA00023172"/>
    </source>
</evidence>
<comment type="caution">
    <text evidence="7">The sequence shown here is derived from an EMBL/GenBank/DDBJ whole genome shotgun (WGS) entry which is preliminary data.</text>
</comment>
<evidence type="ECO:0000256" key="2">
    <source>
        <dbReference type="ARBA" id="ARBA00023125"/>
    </source>
</evidence>
<evidence type="ECO:0000259" key="5">
    <source>
        <dbReference type="PROSITE" id="PS51898"/>
    </source>
</evidence>
<dbReference type="InterPro" id="IPR011010">
    <property type="entry name" value="DNA_brk_join_enz"/>
</dbReference>
<dbReference type="PANTHER" id="PTHR30349">
    <property type="entry name" value="PHAGE INTEGRASE-RELATED"/>
    <property type="match status" value="1"/>
</dbReference>
<evidence type="ECO:0000313" key="7">
    <source>
        <dbReference type="EMBL" id="MDH2332442.1"/>
    </source>
</evidence>
<dbReference type="Gene3D" id="1.10.443.10">
    <property type="entry name" value="Intergrase catalytic core"/>
    <property type="match status" value="1"/>
</dbReference>
<dbReference type="Proteomes" id="UP001229409">
    <property type="component" value="Unassembled WGS sequence"/>
</dbReference>
<dbReference type="PROSITE" id="PS51900">
    <property type="entry name" value="CB"/>
    <property type="match status" value="1"/>
</dbReference>
<dbReference type="InterPro" id="IPR002104">
    <property type="entry name" value="Integrase_catalytic"/>
</dbReference>
<dbReference type="PANTHER" id="PTHR30349:SF41">
    <property type="entry name" value="INTEGRASE_RECOMBINASE PROTEIN MJ0367-RELATED"/>
    <property type="match status" value="1"/>
</dbReference>